<dbReference type="OrthoDB" id="3063510at2759"/>
<gene>
    <name evidence="1" type="ORF">Moror_3587</name>
</gene>
<evidence type="ECO:0000313" key="2">
    <source>
        <dbReference type="Proteomes" id="UP000017559"/>
    </source>
</evidence>
<organism evidence="1 2">
    <name type="scientific">Moniliophthora roreri (strain MCA 2997)</name>
    <name type="common">Cocoa frosty pod rot fungus</name>
    <name type="synonym">Crinipellis roreri</name>
    <dbReference type="NCBI Taxonomy" id="1381753"/>
    <lineage>
        <taxon>Eukaryota</taxon>
        <taxon>Fungi</taxon>
        <taxon>Dikarya</taxon>
        <taxon>Basidiomycota</taxon>
        <taxon>Agaricomycotina</taxon>
        <taxon>Agaricomycetes</taxon>
        <taxon>Agaricomycetidae</taxon>
        <taxon>Agaricales</taxon>
        <taxon>Marasmiineae</taxon>
        <taxon>Marasmiaceae</taxon>
        <taxon>Moniliophthora</taxon>
    </lineage>
</organism>
<reference evidence="1 2" key="1">
    <citation type="journal article" date="2014" name="BMC Genomics">
        <title>Genome and secretome analysis of the hemibiotrophic fungal pathogen, Moniliophthora roreri, which causes frosty pod rot disease of cacao: mechanisms of the biotrophic and necrotrophic phases.</title>
        <authorList>
            <person name="Meinhardt L.W."/>
            <person name="Costa G.G.L."/>
            <person name="Thomazella D.P.T."/>
            <person name="Teixeira P.J.P.L."/>
            <person name="Carazzolle M.F."/>
            <person name="Schuster S.C."/>
            <person name="Carlson J.E."/>
            <person name="Guiltinan M.J."/>
            <person name="Mieczkowski P."/>
            <person name="Farmer A."/>
            <person name="Ramaraj T."/>
            <person name="Crozier J."/>
            <person name="Davis R.E."/>
            <person name="Shao J."/>
            <person name="Melnick R.L."/>
            <person name="Pereira G.A.G."/>
            <person name="Bailey B.A."/>
        </authorList>
    </citation>
    <scope>NUCLEOTIDE SEQUENCE [LARGE SCALE GENOMIC DNA]</scope>
    <source>
        <strain evidence="1 2">MCA 2997</strain>
    </source>
</reference>
<dbReference type="KEGG" id="mrr:Moror_3587"/>
<dbReference type="HOGENOM" id="CLU_023750_1_0_1"/>
<accession>V2WU95</accession>
<name>V2WU95_MONRO</name>
<dbReference type="Proteomes" id="UP000017559">
    <property type="component" value="Unassembled WGS sequence"/>
</dbReference>
<keyword evidence="2" id="KW-1185">Reference proteome</keyword>
<evidence type="ECO:0000313" key="1">
    <source>
        <dbReference type="EMBL" id="ESK85132.1"/>
    </source>
</evidence>
<sequence length="552" mass="63839">MSFVSSSHTVITGENTLNHVQGNQVNGTINAGTVNFNASQAVAKRTERNEFQYVRRGHMVKVKELHSGELSKCDWKWQNGELVGRYKSSAQRTIYTVEIVDRESKFTAMIYEGKNAQDLWEKDFGQFSRTHNPQLFGINQSAIPALIFHHELIPCAHLYTGSLWMHVYIRYLARNNMGCLDKRLWMNTTSGVLFSGPDGPFTQFLDFIPNKSIVVPPTIDMLKDDTSIRFFSKFGRSVDDSVLECALPSSKPTSLDDLFRMAEDHRSDHPDWSSAMPRYLRSLLWNPPDHLPMDVIGGLRFGTVYSPSLEAVARRPREARSLWRWWTDGLVDRTELDGGLIRFKLVQGEHVDLEVWYDWWRFHNEWILQSSRVFDALDVTEGKENFFIVEPPYLSLQSTQCPPTFSTLRNAKHPVEETPLKPVYLFVHPPPTTLSELVSWLERPRYFWSFDKTGQSRLSEEECEWWGLPVLVLSTRHPIRVELYSWPTHIYTALQDWQKARGFDPTTSDWARSRGYLELEIVGTEDRFVLVEETSDESGISDEDSEWEVLDA</sequence>
<comment type="caution">
    <text evidence="1">The sequence shown here is derived from an EMBL/GenBank/DDBJ whole genome shotgun (WGS) entry which is preliminary data.</text>
</comment>
<proteinExistence type="predicted"/>
<dbReference type="AlphaFoldDB" id="V2WU95"/>
<protein>
    <submittedName>
        <fullName evidence="1">Uncharacterized protein</fullName>
    </submittedName>
</protein>
<dbReference type="EMBL" id="AWSO01001137">
    <property type="protein sequence ID" value="ESK85132.1"/>
    <property type="molecule type" value="Genomic_DNA"/>
</dbReference>